<keyword evidence="2" id="KW-1185">Reference proteome</keyword>
<organism evidence="1 2">
    <name type="scientific">Citrullus colocynthis</name>
    <name type="common">colocynth</name>
    <dbReference type="NCBI Taxonomy" id="252529"/>
    <lineage>
        <taxon>Eukaryota</taxon>
        <taxon>Viridiplantae</taxon>
        <taxon>Streptophyta</taxon>
        <taxon>Embryophyta</taxon>
        <taxon>Tracheophyta</taxon>
        <taxon>Spermatophyta</taxon>
        <taxon>Magnoliopsida</taxon>
        <taxon>eudicotyledons</taxon>
        <taxon>Gunneridae</taxon>
        <taxon>Pentapetalae</taxon>
        <taxon>rosids</taxon>
        <taxon>fabids</taxon>
        <taxon>Cucurbitales</taxon>
        <taxon>Cucurbitaceae</taxon>
        <taxon>Benincaseae</taxon>
        <taxon>Citrullus</taxon>
    </lineage>
</organism>
<dbReference type="Proteomes" id="UP001642487">
    <property type="component" value="Chromosome 7"/>
</dbReference>
<accession>A0ABP0Z609</accession>
<dbReference type="EMBL" id="OZ021741">
    <property type="protein sequence ID" value="CAK9326360.1"/>
    <property type="molecule type" value="Genomic_DNA"/>
</dbReference>
<protein>
    <submittedName>
        <fullName evidence="1">Uncharacterized protein</fullName>
    </submittedName>
</protein>
<sequence length="142" mass="15739">MLITKLIFNFTENYCHSLFFPAPLKSYALFALTPSLTCPRPPSLSVSGIQGSVSPVSQETDRFTESQQPACIRFSRISSFGSGDFNISSVDTDAEGRIKWPMRKTIHIRNFRFRFLLGSNSNLPANLINDGGAEALEEEGKS</sequence>
<gene>
    <name evidence="1" type="ORF">CITCOLO1_LOCUS18702</name>
</gene>
<reference evidence="1 2" key="1">
    <citation type="submission" date="2024-03" db="EMBL/GenBank/DDBJ databases">
        <authorList>
            <person name="Gkanogiannis A."/>
            <person name="Becerra Lopez-Lavalle L."/>
        </authorList>
    </citation>
    <scope>NUCLEOTIDE SEQUENCE [LARGE SCALE GENOMIC DNA]</scope>
</reference>
<name>A0ABP0Z609_9ROSI</name>
<evidence type="ECO:0000313" key="2">
    <source>
        <dbReference type="Proteomes" id="UP001642487"/>
    </source>
</evidence>
<evidence type="ECO:0000313" key="1">
    <source>
        <dbReference type="EMBL" id="CAK9326360.1"/>
    </source>
</evidence>
<proteinExistence type="predicted"/>